<keyword evidence="9 10" id="KW-0807">Transducer</keyword>
<evidence type="ECO:0000313" key="12">
    <source>
        <dbReference type="Proteomes" id="UP001607302"/>
    </source>
</evidence>
<feature type="transmembrane region" description="Helical" evidence="10">
    <location>
        <begin position="114"/>
        <end position="135"/>
    </location>
</feature>
<keyword evidence="6 10" id="KW-1133">Transmembrane helix</keyword>
<dbReference type="GO" id="GO:0007165">
    <property type="term" value="P:signal transduction"/>
    <property type="evidence" value="ECO:0007669"/>
    <property type="project" value="UniProtKB-KW"/>
</dbReference>
<evidence type="ECO:0000256" key="8">
    <source>
        <dbReference type="ARBA" id="ARBA00023170"/>
    </source>
</evidence>
<organism evidence="11 12">
    <name type="scientific">Vespula squamosa</name>
    <name type="common">Southern yellow jacket</name>
    <name type="synonym">Wasp</name>
    <dbReference type="NCBI Taxonomy" id="30214"/>
    <lineage>
        <taxon>Eukaryota</taxon>
        <taxon>Metazoa</taxon>
        <taxon>Ecdysozoa</taxon>
        <taxon>Arthropoda</taxon>
        <taxon>Hexapoda</taxon>
        <taxon>Insecta</taxon>
        <taxon>Pterygota</taxon>
        <taxon>Neoptera</taxon>
        <taxon>Endopterygota</taxon>
        <taxon>Hymenoptera</taxon>
        <taxon>Apocrita</taxon>
        <taxon>Aculeata</taxon>
        <taxon>Vespoidea</taxon>
        <taxon>Vespidae</taxon>
        <taxon>Vespinae</taxon>
        <taxon>Vespula</taxon>
    </lineage>
</organism>
<dbReference type="Pfam" id="PF02949">
    <property type="entry name" value="7tm_6"/>
    <property type="match status" value="1"/>
</dbReference>
<sequence length="434" mass="50276">MPLNETRSYTLIIPMNWYTGQERHFFKLLILQLGISMILGLCVISGISMYILILQHICAMFDIIGCLLDNLLDVKEGNLKVIDDKVICIKLIHVIKIHNRTIQYTNVLNKTYDVISLVLLTCALCFIGIAVISILEIYIDFKNSSSDIGSLSLPILYVIFHLIWIFVLCHIGQYLQNISETTFYKAYDTPWYIFPKQSKKLLFFLIARSYNPACVSFGKMFVASHEFFTGNRGDVNCFMVIPRRMVEFEISQFAITRKLLSMNGTWPYQNPSQRFTRVLLISITLIISCSAQILCCLMQIMNDWSNIRQTEHFGVLLHYAFLYRKCILITRQWYRFLKTSIYFTVPVSYNSYVSLMFLSSLKPLLLDLMVPLNETRQYTLIIPMNWLPGQDRHFFKILIFQLGVGIIMGLCAIGAYSMHVLILQHICAMFHIIG</sequence>
<dbReference type="GO" id="GO:0005886">
    <property type="term" value="C:plasma membrane"/>
    <property type="evidence" value="ECO:0007669"/>
    <property type="project" value="UniProtKB-SubCell"/>
</dbReference>
<feature type="transmembrane region" description="Helical" evidence="10">
    <location>
        <begin position="394"/>
        <end position="416"/>
    </location>
</feature>
<dbReference type="GO" id="GO:0007608">
    <property type="term" value="P:sensory perception of smell"/>
    <property type="evidence" value="ECO:0007669"/>
    <property type="project" value="UniProtKB-KW"/>
</dbReference>
<evidence type="ECO:0000256" key="3">
    <source>
        <dbReference type="ARBA" id="ARBA00022606"/>
    </source>
</evidence>
<evidence type="ECO:0000256" key="2">
    <source>
        <dbReference type="ARBA" id="ARBA00022475"/>
    </source>
</evidence>
<evidence type="ECO:0000256" key="5">
    <source>
        <dbReference type="ARBA" id="ARBA00022725"/>
    </source>
</evidence>
<keyword evidence="7 10" id="KW-0472">Membrane</keyword>
<comment type="caution">
    <text evidence="10">Lacks conserved residue(s) required for the propagation of feature annotation.</text>
</comment>
<evidence type="ECO:0000313" key="11">
    <source>
        <dbReference type="EMBL" id="KAL2740975.1"/>
    </source>
</evidence>
<evidence type="ECO:0000256" key="7">
    <source>
        <dbReference type="ARBA" id="ARBA00023136"/>
    </source>
</evidence>
<evidence type="ECO:0000256" key="6">
    <source>
        <dbReference type="ARBA" id="ARBA00022989"/>
    </source>
</evidence>
<name>A0ABD2C7F7_VESSQ</name>
<feature type="transmembrane region" description="Helical" evidence="10">
    <location>
        <begin position="278"/>
        <end position="300"/>
    </location>
</feature>
<evidence type="ECO:0000256" key="4">
    <source>
        <dbReference type="ARBA" id="ARBA00022692"/>
    </source>
</evidence>
<keyword evidence="4 10" id="KW-0812">Transmembrane</keyword>
<feature type="transmembrane region" description="Helical" evidence="10">
    <location>
        <begin position="25"/>
        <end position="53"/>
    </location>
</feature>
<keyword evidence="8 10" id="KW-0675">Receptor</keyword>
<comment type="subcellular location">
    <subcellularLocation>
        <location evidence="1 10">Cell membrane</location>
        <topology evidence="1 10">Multi-pass membrane protein</topology>
    </subcellularLocation>
</comment>
<accession>A0ABD2C7F7</accession>
<gene>
    <name evidence="11" type="ORF">V1478_001116</name>
</gene>
<dbReference type="EMBL" id="JAUDFV010000020">
    <property type="protein sequence ID" value="KAL2740975.1"/>
    <property type="molecule type" value="Genomic_DNA"/>
</dbReference>
<feature type="transmembrane region" description="Helical" evidence="10">
    <location>
        <begin position="155"/>
        <end position="175"/>
    </location>
</feature>
<evidence type="ECO:0000256" key="9">
    <source>
        <dbReference type="ARBA" id="ARBA00023224"/>
    </source>
</evidence>
<dbReference type="Proteomes" id="UP001607302">
    <property type="component" value="Unassembled WGS sequence"/>
</dbReference>
<keyword evidence="3 10" id="KW-0716">Sensory transduction</keyword>
<reference evidence="11 12" key="1">
    <citation type="journal article" date="2024" name="Ann. Entomol. Soc. Am.">
        <title>Genomic analyses of the southern and eastern yellowjacket wasps (Hymenoptera: Vespidae) reveal evolutionary signatures of social life.</title>
        <authorList>
            <person name="Catto M.A."/>
            <person name="Caine P.B."/>
            <person name="Orr S.E."/>
            <person name="Hunt B.G."/>
            <person name="Goodisman M.A.D."/>
        </authorList>
    </citation>
    <scope>NUCLEOTIDE SEQUENCE [LARGE SCALE GENOMIC DNA]</scope>
    <source>
        <strain evidence="11">233</strain>
        <tissue evidence="11">Head and thorax</tissue>
    </source>
</reference>
<dbReference type="PANTHER" id="PTHR21137">
    <property type="entry name" value="ODORANT RECEPTOR"/>
    <property type="match status" value="1"/>
</dbReference>
<dbReference type="InterPro" id="IPR004117">
    <property type="entry name" value="7tm6_olfct_rcpt"/>
</dbReference>
<protein>
    <recommendedName>
        <fullName evidence="10">Odorant receptor</fullName>
    </recommendedName>
</protein>
<dbReference type="PANTHER" id="PTHR21137:SF35">
    <property type="entry name" value="ODORANT RECEPTOR 19A-RELATED"/>
    <property type="match status" value="1"/>
</dbReference>
<comment type="caution">
    <text evidence="11">The sequence shown here is derived from an EMBL/GenBank/DDBJ whole genome shotgun (WGS) entry which is preliminary data.</text>
</comment>
<keyword evidence="12" id="KW-1185">Reference proteome</keyword>
<comment type="similarity">
    <text evidence="10">Belongs to the insect chemoreceptor superfamily. Heteromeric odorant receptor channel (TC 1.A.69) family.</text>
</comment>
<dbReference type="AlphaFoldDB" id="A0ABD2C7F7"/>
<keyword evidence="5 10" id="KW-0552">Olfaction</keyword>
<evidence type="ECO:0000256" key="1">
    <source>
        <dbReference type="ARBA" id="ARBA00004651"/>
    </source>
</evidence>
<keyword evidence="2" id="KW-1003">Cell membrane</keyword>
<proteinExistence type="inferred from homology"/>
<evidence type="ECO:0000256" key="10">
    <source>
        <dbReference type="RuleBase" id="RU351113"/>
    </source>
</evidence>
<feature type="transmembrane region" description="Helical" evidence="10">
    <location>
        <begin position="341"/>
        <end position="361"/>
    </location>
</feature>